<organism evidence="2 3">
    <name type="scientific">Asanoa siamensis</name>
    <dbReference type="NCBI Taxonomy" id="926357"/>
    <lineage>
        <taxon>Bacteria</taxon>
        <taxon>Bacillati</taxon>
        <taxon>Actinomycetota</taxon>
        <taxon>Actinomycetes</taxon>
        <taxon>Micromonosporales</taxon>
        <taxon>Micromonosporaceae</taxon>
        <taxon>Asanoa</taxon>
    </lineage>
</organism>
<dbReference type="Pfam" id="PF25991">
    <property type="entry name" value="KhtT_N"/>
    <property type="match status" value="1"/>
</dbReference>
<reference evidence="2 3" key="1">
    <citation type="submission" date="2021-01" db="EMBL/GenBank/DDBJ databases">
        <title>Whole genome shotgun sequence of Asanoa siamensis NBRC 107932.</title>
        <authorList>
            <person name="Komaki H."/>
            <person name="Tamura T."/>
        </authorList>
    </citation>
    <scope>NUCLEOTIDE SEQUENCE [LARGE SCALE GENOMIC DNA]</scope>
    <source>
        <strain evidence="2 3">NBRC 107932</strain>
    </source>
</reference>
<evidence type="ECO:0000259" key="1">
    <source>
        <dbReference type="PROSITE" id="PS51202"/>
    </source>
</evidence>
<dbReference type="InterPro" id="IPR050144">
    <property type="entry name" value="AAE_transporter"/>
</dbReference>
<dbReference type="RefSeq" id="WP_203716237.1">
    <property type="nucleotide sequence ID" value="NZ_BONE01000042.1"/>
</dbReference>
<proteinExistence type="predicted"/>
<name>A0ABQ4CVQ1_9ACTN</name>
<dbReference type="Pfam" id="PF02080">
    <property type="entry name" value="TrkA_C"/>
    <property type="match status" value="1"/>
</dbReference>
<protein>
    <submittedName>
        <fullName evidence="2">Potassium transporter TrkA</fullName>
    </submittedName>
</protein>
<dbReference type="PIRSF" id="PIRSF005028">
    <property type="entry name" value="KhtT"/>
    <property type="match status" value="1"/>
</dbReference>
<dbReference type="PANTHER" id="PTHR30445">
    <property type="entry name" value="K(+)_H(+) ANTIPORTER SUBUNIT KHTT"/>
    <property type="match status" value="1"/>
</dbReference>
<dbReference type="InterPro" id="IPR026278">
    <property type="entry name" value="KhtT"/>
</dbReference>
<feature type="domain" description="RCK C-terminal" evidence="1">
    <location>
        <begin position="77"/>
        <end position="161"/>
    </location>
</feature>
<dbReference type="SUPFAM" id="SSF116726">
    <property type="entry name" value="TrkA C-terminal domain-like"/>
    <property type="match status" value="1"/>
</dbReference>
<accession>A0ABQ4CVQ1</accession>
<gene>
    <name evidence="2" type="ORF">Asi02nite_48890</name>
</gene>
<dbReference type="Gene3D" id="3.30.70.1450">
    <property type="entry name" value="Regulator of K+ conductance, C-terminal domain"/>
    <property type="match status" value="1"/>
</dbReference>
<dbReference type="EMBL" id="BONE01000042">
    <property type="protein sequence ID" value="GIF75371.1"/>
    <property type="molecule type" value="Genomic_DNA"/>
</dbReference>
<evidence type="ECO:0000313" key="3">
    <source>
        <dbReference type="Proteomes" id="UP000604117"/>
    </source>
</evidence>
<evidence type="ECO:0000313" key="2">
    <source>
        <dbReference type="EMBL" id="GIF75371.1"/>
    </source>
</evidence>
<dbReference type="Proteomes" id="UP000604117">
    <property type="component" value="Unassembled WGS sequence"/>
</dbReference>
<dbReference type="PANTHER" id="PTHR30445:SF8">
    <property type="entry name" value="K(+)_H(+) ANTIPORTER SUBUNIT KHTT"/>
    <property type="match status" value="1"/>
</dbReference>
<dbReference type="PROSITE" id="PS51202">
    <property type="entry name" value="RCK_C"/>
    <property type="match status" value="1"/>
</dbReference>
<sequence>MRVRVEQTSLPGIGVRHDFVTELGRRLGVVSHRDGRRALIIYDRDDPDARLAAIQLTDDEAEALADLLGASLMLGQLAGLRDQAAGLLTEQIALPASSPFVNRQLGDTRARTRTSSSIVAVLRAARVIPSPGPDFRFESGDVVVAVGTRKGLDALTRILADNDPDG</sequence>
<comment type="caution">
    <text evidence="2">The sequence shown here is derived from an EMBL/GenBank/DDBJ whole genome shotgun (WGS) entry which is preliminary data.</text>
</comment>
<dbReference type="InterPro" id="IPR058776">
    <property type="entry name" value="KhtT-like_N"/>
</dbReference>
<keyword evidence="3" id="KW-1185">Reference proteome</keyword>
<dbReference type="InterPro" id="IPR006037">
    <property type="entry name" value="RCK_C"/>
</dbReference>
<dbReference type="InterPro" id="IPR036721">
    <property type="entry name" value="RCK_C_sf"/>
</dbReference>